<organism evidence="1 2">
    <name type="scientific">Peptoniphilus lacrimalis 315-B</name>
    <dbReference type="NCBI Taxonomy" id="596330"/>
    <lineage>
        <taxon>Bacteria</taxon>
        <taxon>Bacillati</taxon>
        <taxon>Bacillota</taxon>
        <taxon>Tissierellia</taxon>
        <taxon>Tissierellales</taxon>
        <taxon>Peptoniphilaceae</taxon>
        <taxon>Peptoniphilus</taxon>
    </lineage>
</organism>
<sequence length="47" mass="5791">MANNAINHTARVEERNGQFRYSVQFVPMQKRIWWQDLYWTSLQFLCL</sequence>
<keyword evidence="2" id="KW-1185">Reference proteome</keyword>
<evidence type="ECO:0000313" key="1">
    <source>
        <dbReference type="EMBL" id="EFA90462.1"/>
    </source>
</evidence>
<reference evidence="1 2" key="1">
    <citation type="submission" date="2009-12" db="EMBL/GenBank/DDBJ databases">
        <title>Genome Sequence of Peptoniphilus lacrimalis 315-B.</title>
        <authorList>
            <person name="Durkin A.S."/>
            <person name="Madupu R."/>
            <person name="Torralba M."/>
            <person name="Methe B."/>
            <person name="Sutton G."/>
            <person name="Strausberg R.L."/>
            <person name="Nelson K.E."/>
        </authorList>
    </citation>
    <scope>NUCLEOTIDE SEQUENCE [LARGE SCALE GENOMIC DNA]</scope>
    <source>
        <strain evidence="1 2">315-B</strain>
    </source>
</reference>
<comment type="caution">
    <text evidence="1">The sequence shown here is derived from an EMBL/GenBank/DDBJ whole genome shotgun (WGS) entry which is preliminary data.</text>
</comment>
<evidence type="ECO:0000313" key="2">
    <source>
        <dbReference type="Proteomes" id="UP000005711"/>
    </source>
</evidence>
<name>D1VSL8_9FIRM</name>
<dbReference type="AlphaFoldDB" id="D1VSL8"/>
<gene>
    <name evidence="1" type="ORF">HMPREF0628_1332</name>
</gene>
<proteinExistence type="predicted"/>
<dbReference type="Proteomes" id="UP000005711">
    <property type="component" value="Unassembled WGS sequence"/>
</dbReference>
<accession>D1VSL8</accession>
<dbReference type="EMBL" id="ADDO01000022">
    <property type="protein sequence ID" value="EFA90462.1"/>
    <property type="molecule type" value="Genomic_DNA"/>
</dbReference>
<protein>
    <submittedName>
        <fullName evidence="1">Uncharacterized protein</fullName>
    </submittedName>
</protein>